<keyword evidence="2" id="KW-1185">Reference proteome</keyword>
<gene>
    <name evidence="1" type="ORF">D174_00255</name>
</gene>
<evidence type="ECO:0000313" key="2">
    <source>
        <dbReference type="Proteomes" id="UP000018763"/>
    </source>
</evidence>
<dbReference type="AlphaFoldDB" id="V5XIS7"/>
<accession>V5XIS7</accession>
<reference evidence="1 2" key="1">
    <citation type="journal article" date="2014" name="Genome Announc.">
        <title>Complete Genome Sequence of Sterol-Transforming Mycobacterium neoaurum Strain VKM Ac-1815D.</title>
        <authorList>
            <person name="Shtratnikova V.Y."/>
            <person name="Bragin E.Y."/>
            <person name="Dovbnya D.V."/>
            <person name="Pekov Y.A."/>
            <person name="Schelkunov M.I."/>
            <person name="Strizhov N."/>
            <person name="Ivashina T.V."/>
            <person name="Ashapkin V.V."/>
            <person name="Donova M.V."/>
        </authorList>
    </citation>
    <scope>NUCLEOTIDE SEQUENCE [LARGE SCALE GENOMIC DNA]</scope>
    <source>
        <strain evidence="1 2">VKM Ac-1815D</strain>
    </source>
</reference>
<organism evidence="1 2">
    <name type="scientific">Mycolicibacterium neoaurum VKM Ac-1815D</name>
    <dbReference type="NCBI Taxonomy" id="700508"/>
    <lineage>
        <taxon>Bacteria</taxon>
        <taxon>Bacillati</taxon>
        <taxon>Actinomycetota</taxon>
        <taxon>Actinomycetes</taxon>
        <taxon>Mycobacteriales</taxon>
        <taxon>Mycobacteriaceae</taxon>
        <taxon>Mycolicibacterium</taxon>
    </lineage>
</organism>
<dbReference type="EMBL" id="CP006936">
    <property type="protein sequence ID" value="AHC27773.1"/>
    <property type="molecule type" value="Genomic_DNA"/>
</dbReference>
<sequence length="44" mass="4766">MRLTVDGVASIRSHVDIDCANGDVTATQWGDPGISRFDICTLQM</sequence>
<name>V5XIS7_MYCNE</name>
<dbReference type="Proteomes" id="UP000018763">
    <property type="component" value="Chromosome"/>
</dbReference>
<protein>
    <submittedName>
        <fullName evidence="1">Uncharacterized protein</fullName>
    </submittedName>
</protein>
<evidence type="ECO:0000313" key="1">
    <source>
        <dbReference type="EMBL" id="AHC27773.1"/>
    </source>
</evidence>
<proteinExistence type="predicted"/>